<evidence type="ECO:0000313" key="1">
    <source>
        <dbReference type="EMBL" id="MFC6760389.1"/>
    </source>
</evidence>
<keyword evidence="2" id="KW-1185">Reference proteome</keyword>
<dbReference type="SUPFAM" id="SSF51197">
    <property type="entry name" value="Clavaminate synthase-like"/>
    <property type="match status" value="1"/>
</dbReference>
<dbReference type="Gene3D" id="2.60.120.620">
    <property type="entry name" value="q2cbj1_9rhob like domain"/>
    <property type="match status" value="1"/>
</dbReference>
<organism evidence="1 2">
    <name type="scientific">Sulfitobacter porphyrae</name>
    <dbReference type="NCBI Taxonomy" id="1246864"/>
    <lineage>
        <taxon>Bacteria</taxon>
        <taxon>Pseudomonadati</taxon>
        <taxon>Pseudomonadota</taxon>
        <taxon>Alphaproteobacteria</taxon>
        <taxon>Rhodobacterales</taxon>
        <taxon>Roseobacteraceae</taxon>
        <taxon>Sulfitobacter</taxon>
    </lineage>
</organism>
<sequence length="244" mass="26785">MSGFRVFDPDPATLRWAQAAHRVALELARDPAIRAENLRHAGTWFVGVDALPNDPDGSIGGVPLHGPWVDFIEPPDHWHRAQLSIVYPGYPGQDPSESDANHRFRINRHAAHVDGLLPEGAARRRYLREPHGFILGLPLNQADAAPLMVWPGSHRIMGDALRRAIGDSAPETVDLTEAYGAARRQVFEAIEPVQVLARPGQATLLHRHLLHGVAPWAKGATAPPEGRMIAYFRPQISASAWLNG</sequence>
<protein>
    <recommendedName>
        <fullName evidence="3">Phytanoyl-CoA dioxygenase</fullName>
    </recommendedName>
</protein>
<dbReference type="EMBL" id="JBHSWG010000001">
    <property type="protein sequence ID" value="MFC6760389.1"/>
    <property type="molecule type" value="Genomic_DNA"/>
</dbReference>
<gene>
    <name evidence="1" type="ORF">ACFQFQ_14255</name>
</gene>
<comment type="caution">
    <text evidence="1">The sequence shown here is derived from an EMBL/GenBank/DDBJ whole genome shotgun (WGS) entry which is preliminary data.</text>
</comment>
<evidence type="ECO:0008006" key="3">
    <source>
        <dbReference type="Google" id="ProtNLM"/>
    </source>
</evidence>
<reference evidence="2" key="1">
    <citation type="journal article" date="2019" name="Int. J. Syst. Evol. Microbiol.">
        <title>The Global Catalogue of Microorganisms (GCM) 10K type strain sequencing project: providing services to taxonomists for standard genome sequencing and annotation.</title>
        <authorList>
            <consortium name="The Broad Institute Genomics Platform"/>
            <consortium name="The Broad Institute Genome Sequencing Center for Infectious Disease"/>
            <person name="Wu L."/>
            <person name="Ma J."/>
        </authorList>
    </citation>
    <scope>NUCLEOTIDE SEQUENCE [LARGE SCALE GENOMIC DNA]</scope>
    <source>
        <strain evidence="2">CCUG 66188</strain>
    </source>
</reference>
<dbReference type="Proteomes" id="UP001596353">
    <property type="component" value="Unassembled WGS sequence"/>
</dbReference>
<name>A0ABW2B472_9RHOB</name>
<proteinExistence type="predicted"/>
<accession>A0ABW2B472</accession>
<evidence type="ECO:0000313" key="2">
    <source>
        <dbReference type="Proteomes" id="UP001596353"/>
    </source>
</evidence>